<comment type="caution">
    <text evidence="4">The sequence shown here is derived from an EMBL/GenBank/DDBJ whole genome shotgun (WGS) entry which is preliminary data.</text>
</comment>
<dbReference type="SUPFAM" id="SSF54637">
    <property type="entry name" value="Thioesterase/thiol ester dehydrase-isomerase"/>
    <property type="match status" value="1"/>
</dbReference>
<dbReference type="Pfam" id="PF03061">
    <property type="entry name" value="4HBT"/>
    <property type="match status" value="1"/>
</dbReference>
<dbReference type="PANTHER" id="PTHR21660">
    <property type="entry name" value="THIOESTERASE SUPERFAMILY MEMBER-RELATED"/>
    <property type="match status" value="1"/>
</dbReference>
<evidence type="ECO:0000256" key="1">
    <source>
        <dbReference type="ARBA" id="ARBA00008324"/>
    </source>
</evidence>
<reference evidence="4" key="1">
    <citation type="journal article" date="2015" name="Nature">
        <title>Complex archaea that bridge the gap between prokaryotes and eukaryotes.</title>
        <authorList>
            <person name="Spang A."/>
            <person name="Saw J.H."/>
            <person name="Jorgensen S.L."/>
            <person name="Zaremba-Niedzwiedzka K."/>
            <person name="Martijn J."/>
            <person name="Lind A.E."/>
            <person name="van Eijk R."/>
            <person name="Schleper C."/>
            <person name="Guy L."/>
            <person name="Ettema T.J."/>
        </authorList>
    </citation>
    <scope>NUCLEOTIDE SEQUENCE</scope>
</reference>
<organism evidence="4">
    <name type="scientific">marine sediment metagenome</name>
    <dbReference type="NCBI Taxonomy" id="412755"/>
    <lineage>
        <taxon>unclassified sequences</taxon>
        <taxon>metagenomes</taxon>
        <taxon>ecological metagenomes</taxon>
    </lineage>
</organism>
<evidence type="ECO:0000256" key="2">
    <source>
        <dbReference type="ARBA" id="ARBA00022801"/>
    </source>
</evidence>
<comment type="similarity">
    <text evidence="1">Belongs to the thioesterase PaaI family.</text>
</comment>
<dbReference type="GO" id="GO:0047617">
    <property type="term" value="F:fatty acyl-CoA hydrolase activity"/>
    <property type="evidence" value="ECO:0007669"/>
    <property type="project" value="InterPro"/>
</dbReference>
<accession>A0A0F9XYC1</accession>
<keyword evidence="2" id="KW-0378">Hydrolase</keyword>
<sequence>MDSRETAFDPAANGWEQIEDTGFIGCVGPVWQRWDGDVLSLGFIAEPKHHNRRGVVQGGMLATLLDRTIGMAVFEASGGRPQATVQLDLHFLDAVQIGEFVEARCQIDRRTRSVTFASGTAFVGKRPVASAKGIWKMLGID</sequence>
<dbReference type="InterPro" id="IPR029069">
    <property type="entry name" value="HotDog_dom_sf"/>
</dbReference>
<dbReference type="AlphaFoldDB" id="A0A0F9XYC1"/>
<feature type="domain" description="Thioesterase" evidence="3">
    <location>
        <begin position="54"/>
        <end position="126"/>
    </location>
</feature>
<evidence type="ECO:0000259" key="3">
    <source>
        <dbReference type="Pfam" id="PF03061"/>
    </source>
</evidence>
<protein>
    <recommendedName>
        <fullName evidence="3">Thioesterase domain-containing protein</fullName>
    </recommendedName>
</protein>
<name>A0A0F9XYC1_9ZZZZ</name>
<dbReference type="PANTHER" id="PTHR21660:SF1">
    <property type="entry name" value="ACYL-COENZYME A THIOESTERASE 13"/>
    <property type="match status" value="1"/>
</dbReference>
<dbReference type="CDD" id="cd03443">
    <property type="entry name" value="PaaI_thioesterase"/>
    <property type="match status" value="1"/>
</dbReference>
<dbReference type="Gene3D" id="3.10.129.10">
    <property type="entry name" value="Hotdog Thioesterase"/>
    <property type="match status" value="1"/>
</dbReference>
<gene>
    <name evidence="4" type="ORF">LCGC14_0157970</name>
</gene>
<dbReference type="InterPro" id="IPR039298">
    <property type="entry name" value="ACOT13"/>
</dbReference>
<dbReference type="EMBL" id="LAZR01000058">
    <property type="protein sequence ID" value="KKN97378.1"/>
    <property type="molecule type" value="Genomic_DNA"/>
</dbReference>
<evidence type="ECO:0000313" key="4">
    <source>
        <dbReference type="EMBL" id="KKN97378.1"/>
    </source>
</evidence>
<dbReference type="InterPro" id="IPR006683">
    <property type="entry name" value="Thioestr_dom"/>
</dbReference>
<proteinExistence type="inferred from homology"/>